<comment type="caution">
    <text evidence="6">The sequence shown here is derived from an EMBL/GenBank/DDBJ whole genome shotgun (WGS) entry which is preliminary data.</text>
</comment>
<dbReference type="AlphaFoldDB" id="A0AA39D8H7"/>
<evidence type="ECO:0000259" key="5">
    <source>
        <dbReference type="PROSITE" id="PS51294"/>
    </source>
</evidence>
<feature type="compositionally biased region" description="Polar residues" evidence="3">
    <location>
        <begin position="597"/>
        <end position="623"/>
    </location>
</feature>
<comment type="subcellular location">
    <subcellularLocation>
        <location evidence="1">Nucleus</location>
    </subcellularLocation>
</comment>
<accession>A0AA39D8H7</accession>
<feature type="compositionally biased region" description="Polar residues" evidence="3">
    <location>
        <begin position="316"/>
        <end position="335"/>
    </location>
</feature>
<keyword evidence="2" id="KW-0539">Nucleus</keyword>
<evidence type="ECO:0000256" key="3">
    <source>
        <dbReference type="SAM" id="MobiDB-lite"/>
    </source>
</evidence>
<dbReference type="Proteomes" id="UP001168098">
    <property type="component" value="Unassembled WGS sequence"/>
</dbReference>
<feature type="compositionally biased region" description="Low complexity" evidence="3">
    <location>
        <begin position="354"/>
        <end position="363"/>
    </location>
</feature>
<keyword evidence="7" id="KW-1185">Reference proteome</keyword>
<evidence type="ECO:0000259" key="4">
    <source>
        <dbReference type="PROSITE" id="PS50090"/>
    </source>
</evidence>
<dbReference type="InterPro" id="IPR001005">
    <property type="entry name" value="SANT/Myb"/>
</dbReference>
<proteinExistence type="predicted"/>
<dbReference type="InterPro" id="IPR009057">
    <property type="entry name" value="Homeodomain-like_sf"/>
</dbReference>
<evidence type="ECO:0008006" key="8">
    <source>
        <dbReference type="Google" id="ProtNLM"/>
    </source>
</evidence>
<sequence>MVEMPKMRKKGTISEEDVSALLQRYTPTAVLALLQEVAQLPDVKIDWNALVNKTSTGISNAREYQMLWRHLAYGHALLEKLEDGAQPLDDDSDLEYDLEAFPSISTEASAEATACVKVLIASSLPSDSSLPNISMVEAPLTINIPCGQSSRAPSENSRLSGSMQGTNITIPVSVQKSEGFDANGSTSGSLPARKKRKPWSEAEDDELIAAVQKCGEGNWANILKGDFKGDRSASQLSQRWTIIRKKRKNLNVGGASSNGSQLSEAQLAARHAMSLALDMPVKNLTTSSSIAGTNPNATSSNSAFPATPAEALPAGTNISQAQQLSQQGPVSTLSRMGSLGSAPKSRVTSKKTSAKSTFSSQSTLKETAVAVGARIATPSTAASLLKDARSRNAVHIMPGGSTLIKSSASGGANPLPANHLGAHPNVHYKCAGPPTTSLSTYPAVAPSVSRTGSAKPAAPGVQLAPSPSATSVNMSSEQTNAATSSLAVEYPAKQETKTSEETKVPISGNVPKAKVLEDQACVSSNTASEQVQEDQATLSNTEVVLKNQKAMVSDAKCSLKTETAENDEATIISGEVAESQNVNDNKIMDFPVTGECENQSAANENSGNQNTNEKQTDLPNTATDCGEKSDEVLYKATAGEI</sequence>
<organism evidence="6 7">
    <name type="scientific">Vitis rotundifolia</name>
    <name type="common">Muscadine grape</name>
    <dbReference type="NCBI Taxonomy" id="103349"/>
    <lineage>
        <taxon>Eukaryota</taxon>
        <taxon>Viridiplantae</taxon>
        <taxon>Streptophyta</taxon>
        <taxon>Embryophyta</taxon>
        <taxon>Tracheophyta</taxon>
        <taxon>Spermatophyta</taxon>
        <taxon>Magnoliopsida</taxon>
        <taxon>eudicotyledons</taxon>
        <taxon>Gunneridae</taxon>
        <taxon>Pentapetalae</taxon>
        <taxon>rosids</taxon>
        <taxon>Vitales</taxon>
        <taxon>Vitaceae</taxon>
        <taxon>Viteae</taxon>
        <taxon>Vitis</taxon>
    </lineage>
</organism>
<feature type="compositionally biased region" description="Polar residues" evidence="3">
    <location>
        <begin position="465"/>
        <end position="486"/>
    </location>
</feature>
<evidence type="ECO:0000256" key="2">
    <source>
        <dbReference type="ARBA" id="ARBA00023242"/>
    </source>
</evidence>
<name>A0AA39D8H7_VITRO</name>
<dbReference type="Pfam" id="PF00249">
    <property type="entry name" value="Myb_DNA-binding"/>
    <property type="match status" value="1"/>
</dbReference>
<dbReference type="PROSITE" id="PS51294">
    <property type="entry name" value="HTH_MYB"/>
    <property type="match status" value="1"/>
</dbReference>
<feature type="region of interest" description="Disordered" evidence="3">
    <location>
        <begin position="597"/>
        <end position="629"/>
    </location>
</feature>
<dbReference type="EMBL" id="JARBHA010000018">
    <property type="protein sequence ID" value="KAJ9674020.1"/>
    <property type="molecule type" value="Genomic_DNA"/>
</dbReference>
<dbReference type="CDD" id="cd11660">
    <property type="entry name" value="SANT_TRF"/>
    <property type="match status" value="1"/>
</dbReference>
<reference evidence="6 7" key="1">
    <citation type="journal article" date="2023" name="BMC Biotechnol.">
        <title>Vitis rotundifolia cv Carlos genome sequencing.</title>
        <authorList>
            <person name="Huff M."/>
            <person name="Hulse-Kemp A."/>
            <person name="Scheffler B."/>
            <person name="Youngblood R."/>
            <person name="Simpson S."/>
            <person name="Babiker E."/>
            <person name="Staton M."/>
        </authorList>
    </citation>
    <scope>NUCLEOTIDE SEQUENCE [LARGE SCALE GENOMIC DNA]</scope>
    <source>
        <tissue evidence="6">Leaf</tissue>
    </source>
</reference>
<dbReference type="InterPro" id="IPR017930">
    <property type="entry name" value="Myb_dom"/>
</dbReference>
<evidence type="ECO:0000313" key="7">
    <source>
        <dbReference type="Proteomes" id="UP001168098"/>
    </source>
</evidence>
<dbReference type="GO" id="GO:0005634">
    <property type="term" value="C:nucleus"/>
    <property type="evidence" value="ECO:0007669"/>
    <property type="project" value="UniProtKB-SubCell"/>
</dbReference>
<feature type="region of interest" description="Disordered" evidence="3">
    <location>
        <begin position="447"/>
        <end position="506"/>
    </location>
</feature>
<feature type="region of interest" description="Disordered" evidence="3">
    <location>
        <begin position="287"/>
        <end position="363"/>
    </location>
</feature>
<dbReference type="SMART" id="SM00717">
    <property type="entry name" value="SANT"/>
    <property type="match status" value="1"/>
</dbReference>
<feature type="domain" description="HTH myb-type" evidence="5">
    <location>
        <begin position="193"/>
        <end position="248"/>
    </location>
</feature>
<protein>
    <recommendedName>
        <fullName evidence="8">Homeodomain-like superfamily protein</fullName>
    </recommendedName>
</protein>
<dbReference type="PANTHER" id="PTHR47206:SF1">
    <property type="entry name" value="HOMEODOMAIN-LIKE SUPERFAMILY PROTEIN"/>
    <property type="match status" value="1"/>
</dbReference>
<dbReference type="PROSITE" id="PS50090">
    <property type="entry name" value="MYB_LIKE"/>
    <property type="match status" value="1"/>
</dbReference>
<dbReference type="Gene3D" id="1.10.10.60">
    <property type="entry name" value="Homeodomain-like"/>
    <property type="match status" value="1"/>
</dbReference>
<gene>
    <name evidence="6" type="ORF">PVL29_023524</name>
</gene>
<dbReference type="PANTHER" id="PTHR47206">
    <property type="entry name" value="HOMEODOMAIN-LIKE SUPERFAMILY PROTEIN"/>
    <property type="match status" value="1"/>
</dbReference>
<evidence type="ECO:0000313" key="6">
    <source>
        <dbReference type="EMBL" id="KAJ9674020.1"/>
    </source>
</evidence>
<dbReference type="SUPFAM" id="SSF46689">
    <property type="entry name" value="Homeodomain-like"/>
    <property type="match status" value="1"/>
</dbReference>
<feature type="compositionally biased region" description="Basic and acidic residues" evidence="3">
    <location>
        <begin position="492"/>
        <end position="503"/>
    </location>
</feature>
<feature type="compositionally biased region" description="Polar residues" evidence="3">
    <location>
        <begin position="287"/>
        <end position="304"/>
    </location>
</feature>
<feature type="domain" description="Myb-like" evidence="4">
    <location>
        <begin position="191"/>
        <end position="244"/>
    </location>
</feature>
<feature type="region of interest" description="Disordered" evidence="3">
    <location>
        <begin position="177"/>
        <end position="201"/>
    </location>
</feature>
<evidence type="ECO:0000256" key="1">
    <source>
        <dbReference type="ARBA" id="ARBA00004123"/>
    </source>
</evidence>